<reference evidence="3 4" key="1">
    <citation type="submission" date="2022-01" db="EMBL/GenBank/DDBJ databases">
        <title>Paraglaciecola sp. G1-23.</title>
        <authorList>
            <person name="Jin M.S."/>
            <person name="Han D.M."/>
            <person name="Kim H.M."/>
            <person name="Jeon C.O."/>
        </authorList>
    </citation>
    <scope>NUCLEOTIDE SEQUENCE [LARGE SCALE GENOMIC DNA]</scope>
    <source>
        <strain evidence="3 4">G1-23</strain>
    </source>
</reference>
<evidence type="ECO:0000313" key="4">
    <source>
        <dbReference type="Proteomes" id="UP001521137"/>
    </source>
</evidence>
<keyword evidence="1" id="KW-0472">Membrane</keyword>
<dbReference type="Pfam" id="PF02518">
    <property type="entry name" value="HATPase_c"/>
    <property type="match status" value="1"/>
</dbReference>
<keyword evidence="1" id="KW-1133">Transmembrane helix</keyword>
<protein>
    <submittedName>
        <fullName evidence="3">Histidine kinase</fullName>
    </submittedName>
</protein>
<dbReference type="Gene3D" id="3.30.565.10">
    <property type="entry name" value="Histidine kinase-like ATPase, C-terminal domain"/>
    <property type="match status" value="1"/>
</dbReference>
<sequence length="374" mass="42821">MLIENHQEQGTLELGEQAFAKHSLQFWSLQISGWIGYAIVVFMAVIRPQFDRVDFNLSGQMTNLGIEVTSGFILSYFQWTIIKRIVHLPLRQTLFLSFVSAGIIGVLFNVIKLSSYKTVVYNQAWYEQWSMLEFGGWFLFSLSTMFVWTGIFFIMLYNVKLQKEHEMLLRAQTSAKDAQLQMLRYQLNPHFMFNTMNAISTLIYKKDNEVAGEMLDKLCAFFRYSLDEKSAPKSSLRKEIELLDLYLSIEKVRFGRRLNISMDIEPRALLAEVPTLFLQPIVENAIKYGIETRKSDGYILLSAKVKNAQIEIVVSDDGQGDNSGVAKGFGIGLANTKERLDTLFNHECELKISNSTYGTKVRIVFPFQKVVANA</sequence>
<gene>
    <name evidence="3" type="ORF">L0668_16290</name>
</gene>
<dbReference type="InterPro" id="IPR010559">
    <property type="entry name" value="Sig_transdc_His_kin_internal"/>
</dbReference>
<feature type="transmembrane region" description="Helical" evidence="1">
    <location>
        <begin position="94"/>
        <end position="114"/>
    </location>
</feature>
<dbReference type="InterPro" id="IPR003594">
    <property type="entry name" value="HATPase_dom"/>
</dbReference>
<dbReference type="InterPro" id="IPR050640">
    <property type="entry name" value="Bact_2-comp_sensor_kinase"/>
</dbReference>
<dbReference type="GO" id="GO:0016301">
    <property type="term" value="F:kinase activity"/>
    <property type="evidence" value="ECO:0007669"/>
    <property type="project" value="UniProtKB-KW"/>
</dbReference>
<feature type="transmembrane region" description="Helical" evidence="1">
    <location>
        <begin position="134"/>
        <end position="157"/>
    </location>
</feature>
<name>A0ABS9D9S4_9ALTE</name>
<evidence type="ECO:0000256" key="1">
    <source>
        <dbReference type="SAM" id="Phobius"/>
    </source>
</evidence>
<keyword evidence="3" id="KW-0418">Kinase</keyword>
<proteinExistence type="predicted"/>
<evidence type="ECO:0000259" key="2">
    <source>
        <dbReference type="SMART" id="SM00387"/>
    </source>
</evidence>
<dbReference type="Pfam" id="PF06580">
    <property type="entry name" value="His_kinase"/>
    <property type="match status" value="1"/>
</dbReference>
<dbReference type="PANTHER" id="PTHR34220">
    <property type="entry name" value="SENSOR HISTIDINE KINASE YPDA"/>
    <property type="match status" value="1"/>
</dbReference>
<feature type="domain" description="Histidine kinase/HSP90-like ATPase" evidence="2">
    <location>
        <begin position="273"/>
        <end position="369"/>
    </location>
</feature>
<evidence type="ECO:0000313" key="3">
    <source>
        <dbReference type="EMBL" id="MCF2949679.1"/>
    </source>
</evidence>
<dbReference type="Proteomes" id="UP001521137">
    <property type="component" value="Unassembled WGS sequence"/>
</dbReference>
<accession>A0ABS9D9S4</accession>
<feature type="transmembrane region" description="Helical" evidence="1">
    <location>
        <begin position="62"/>
        <end position="82"/>
    </location>
</feature>
<keyword evidence="1" id="KW-0812">Transmembrane</keyword>
<keyword evidence="3" id="KW-0808">Transferase</keyword>
<dbReference type="InterPro" id="IPR036890">
    <property type="entry name" value="HATPase_C_sf"/>
</dbReference>
<dbReference type="PANTHER" id="PTHR34220:SF7">
    <property type="entry name" value="SENSOR HISTIDINE KINASE YPDA"/>
    <property type="match status" value="1"/>
</dbReference>
<comment type="caution">
    <text evidence="3">The sequence shown here is derived from an EMBL/GenBank/DDBJ whole genome shotgun (WGS) entry which is preliminary data.</text>
</comment>
<keyword evidence="4" id="KW-1185">Reference proteome</keyword>
<organism evidence="3 4">
    <name type="scientific">Paraglaciecola algarum</name>
    <dbReference type="NCBI Taxonomy" id="3050085"/>
    <lineage>
        <taxon>Bacteria</taxon>
        <taxon>Pseudomonadati</taxon>
        <taxon>Pseudomonadota</taxon>
        <taxon>Gammaproteobacteria</taxon>
        <taxon>Alteromonadales</taxon>
        <taxon>Alteromonadaceae</taxon>
        <taxon>Paraglaciecola</taxon>
    </lineage>
</organism>
<feature type="transmembrane region" description="Helical" evidence="1">
    <location>
        <begin position="31"/>
        <end position="50"/>
    </location>
</feature>
<dbReference type="SUPFAM" id="SSF55874">
    <property type="entry name" value="ATPase domain of HSP90 chaperone/DNA topoisomerase II/histidine kinase"/>
    <property type="match status" value="1"/>
</dbReference>
<dbReference type="EMBL" id="JAKGAS010000010">
    <property type="protein sequence ID" value="MCF2949679.1"/>
    <property type="molecule type" value="Genomic_DNA"/>
</dbReference>
<dbReference type="RefSeq" id="WP_235313783.1">
    <property type="nucleotide sequence ID" value="NZ_JAKGAS010000010.1"/>
</dbReference>
<dbReference type="SMART" id="SM00387">
    <property type="entry name" value="HATPase_c"/>
    <property type="match status" value="1"/>
</dbReference>